<proteinExistence type="predicted"/>
<evidence type="ECO:0000313" key="2">
    <source>
        <dbReference type="EMBL" id="RID84453.1"/>
    </source>
</evidence>
<dbReference type="PANTHER" id="PTHR33336:SF3">
    <property type="entry name" value="ABM DOMAIN-CONTAINING PROTEIN"/>
    <property type="match status" value="1"/>
</dbReference>
<dbReference type="PROSITE" id="PS51725">
    <property type="entry name" value="ABM"/>
    <property type="match status" value="1"/>
</dbReference>
<sequence length="107" mass="12762">MRTLKRRKAIMVIIHAHIDVKEEFRSDFLQLARMVMQGSKAEEGNISYQLYEDTDNPAQFVILEEWKDLRSIKHHEEAPHFKAFIEESCEMLSRKPVIKRYEVSQKL</sequence>
<dbReference type="EMBL" id="QWVT01000021">
    <property type="protein sequence ID" value="RID84453.1"/>
    <property type="molecule type" value="Genomic_DNA"/>
</dbReference>
<reference evidence="2 3" key="1">
    <citation type="submission" date="2018-08" db="EMBL/GenBank/DDBJ databases">
        <title>Bacillus jemisoniae sp. nov., Bacillus chryseoplanitiae sp. nov., Bacillus resnikiae sp. nov., and Bacillus frankliniae sp. nov., isolated from Viking spacecraft and associated surfaces.</title>
        <authorList>
            <person name="Seuylemezian A."/>
            <person name="Vaishampayan P."/>
        </authorList>
    </citation>
    <scope>NUCLEOTIDE SEQUENCE [LARGE SCALE GENOMIC DNA]</scope>
    <source>
        <strain evidence="2 3">JJ-247</strain>
    </source>
</reference>
<dbReference type="InterPro" id="IPR050744">
    <property type="entry name" value="AI-2_Isomerase_LsrG"/>
</dbReference>
<keyword evidence="2" id="KW-0560">Oxidoreductase</keyword>
<evidence type="ECO:0000313" key="3">
    <source>
        <dbReference type="Proteomes" id="UP000265816"/>
    </source>
</evidence>
<accession>A0A398B9V6</accession>
<gene>
    <name evidence="2" type="ORF">D1970_13050</name>
</gene>
<name>A0A398B9V6_9BACI</name>
<feature type="domain" description="ABM" evidence="1">
    <location>
        <begin position="12"/>
        <end position="103"/>
    </location>
</feature>
<organism evidence="2 3">
    <name type="scientific">Mesobacillus zeae</name>
    <dbReference type="NCBI Taxonomy" id="1917180"/>
    <lineage>
        <taxon>Bacteria</taxon>
        <taxon>Bacillati</taxon>
        <taxon>Bacillota</taxon>
        <taxon>Bacilli</taxon>
        <taxon>Bacillales</taxon>
        <taxon>Bacillaceae</taxon>
        <taxon>Mesobacillus</taxon>
    </lineage>
</organism>
<dbReference type="InterPro" id="IPR011008">
    <property type="entry name" value="Dimeric_a/b-barrel"/>
</dbReference>
<protein>
    <submittedName>
        <fullName evidence="2">Antibiotic biosynthesis monooxygenase</fullName>
    </submittedName>
</protein>
<dbReference type="Pfam" id="PF03992">
    <property type="entry name" value="ABM"/>
    <property type="match status" value="1"/>
</dbReference>
<dbReference type="AlphaFoldDB" id="A0A398B9V6"/>
<keyword evidence="2" id="KW-0503">Monooxygenase</keyword>
<dbReference type="SUPFAM" id="SSF54909">
    <property type="entry name" value="Dimeric alpha+beta barrel"/>
    <property type="match status" value="1"/>
</dbReference>
<dbReference type="PANTHER" id="PTHR33336">
    <property type="entry name" value="QUINOL MONOOXYGENASE YGIN-RELATED"/>
    <property type="match status" value="1"/>
</dbReference>
<dbReference type="Proteomes" id="UP000265816">
    <property type="component" value="Unassembled WGS sequence"/>
</dbReference>
<keyword evidence="3" id="KW-1185">Reference proteome</keyword>
<evidence type="ECO:0000259" key="1">
    <source>
        <dbReference type="PROSITE" id="PS51725"/>
    </source>
</evidence>
<dbReference type="GO" id="GO:0004497">
    <property type="term" value="F:monooxygenase activity"/>
    <property type="evidence" value="ECO:0007669"/>
    <property type="project" value="UniProtKB-KW"/>
</dbReference>
<dbReference type="Gene3D" id="3.30.70.100">
    <property type="match status" value="1"/>
</dbReference>
<dbReference type="InterPro" id="IPR007138">
    <property type="entry name" value="ABM_dom"/>
</dbReference>
<comment type="caution">
    <text evidence="2">The sequence shown here is derived from an EMBL/GenBank/DDBJ whole genome shotgun (WGS) entry which is preliminary data.</text>
</comment>